<proteinExistence type="predicted"/>
<dbReference type="EnsemblMetazoa" id="ISCW007170-RA">
    <property type="protein sequence ID" value="ISCW007170-PA"/>
    <property type="gene ID" value="ISCW007170"/>
</dbReference>
<evidence type="ECO:0000313" key="1">
    <source>
        <dbReference type="EMBL" id="EEC10675.1"/>
    </source>
</evidence>
<dbReference type="EMBL" id="DS801393">
    <property type="protein sequence ID" value="EEC10675.1"/>
    <property type="molecule type" value="Genomic_DNA"/>
</dbReference>
<dbReference type="VEuPathDB" id="VectorBase:ISCI007170"/>
<name>B7PVQ3_IXOSC</name>
<dbReference type="InParanoid" id="B7PVQ3"/>
<keyword evidence="3" id="KW-1185">Reference proteome</keyword>
<dbReference type="AlphaFoldDB" id="B7PVQ3"/>
<gene>
    <name evidence="1" type="ORF">IscW_ISCW007170</name>
</gene>
<dbReference type="EMBL" id="ABJB010008044">
    <property type="status" value="NOT_ANNOTATED_CDS"/>
    <property type="molecule type" value="Genomic_DNA"/>
</dbReference>
<protein>
    <submittedName>
        <fullName evidence="1 2">Uncharacterized protein</fullName>
    </submittedName>
</protein>
<dbReference type="PaxDb" id="6945-B7PVQ3"/>
<reference evidence="2" key="2">
    <citation type="submission" date="2020-05" db="UniProtKB">
        <authorList>
            <consortium name="EnsemblMetazoa"/>
        </authorList>
    </citation>
    <scope>IDENTIFICATION</scope>
    <source>
        <strain evidence="2">wikel</strain>
    </source>
</reference>
<organism>
    <name type="scientific">Ixodes scapularis</name>
    <name type="common">Black-legged tick</name>
    <name type="synonym">Deer tick</name>
    <dbReference type="NCBI Taxonomy" id="6945"/>
    <lineage>
        <taxon>Eukaryota</taxon>
        <taxon>Metazoa</taxon>
        <taxon>Ecdysozoa</taxon>
        <taxon>Arthropoda</taxon>
        <taxon>Chelicerata</taxon>
        <taxon>Arachnida</taxon>
        <taxon>Acari</taxon>
        <taxon>Parasitiformes</taxon>
        <taxon>Ixodida</taxon>
        <taxon>Ixodoidea</taxon>
        <taxon>Ixodidae</taxon>
        <taxon>Ixodinae</taxon>
        <taxon>Ixodes</taxon>
    </lineage>
</organism>
<reference evidence="1 3" key="1">
    <citation type="submission" date="2008-03" db="EMBL/GenBank/DDBJ databases">
        <title>Annotation of Ixodes scapularis.</title>
        <authorList>
            <consortium name="Ixodes scapularis Genome Project Consortium"/>
            <person name="Caler E."/>
            <person name="Hannick L.I."/>
            <person name="Bidwell S."/>
            <person name="Joardar V."/>
            <person name="Thiagarajan M."/>
            <person name="Amedeo P."/>
            <person name="Galinsky K.J."/>
            <person name="Schobel S."/>
            <person name="Inman J."/>
            <person name="Hostetler J."/>
            <person name="Miller J."/>
            <person name="Hammond M."/>
            <person name="Megy K."/>
            <person name="Lawson D."/>
            <person name="Kodira C."/>
            <person name="Sutton G."/>
            <person name="Meyer J."/>
            <person name="Hill C.A."/>
            <person name="Birren B."/>
            <person name="Nene V."/>
            <person name="Collins F."/>
            <person name="Alarcon-Chaidez F."/>
            <person name="Wikel S."/>
            <person name="Strausberg R."/>
        </authorList>
    </citation>
    <scope>NUCLEOTIDE SEQUENCE [LARGE SCALE GENOMIC DNA]</scope>
    <source>
        <strain evidence="3">Wikel</strain>
        <strain evidence="1">Wikel colony</strain>
    </source>
</reference>
<sequence>MESRVGRARARVGGAFRRLVDALVDGAFGAVALCRRSSGRGALAPVTDPLLLMPATSLAAKICSGEEATP</sequence>
<dbReference type="Proteomes" id="UP000001555">
    <property type="component" value="Unassembled WGS sequence"/>
</dbReference>
<dbReference type="HOGENOM" id="CLU_2760643_0_0_1"/>
<dbReference type="OrthoDB" id="6428749at2759"/>
<evidence type="ECO:0000313" key="2">
    <source>
        <dbReference type="EnsemblMetazoa" id="ISCW007170-PA"/>
    </source>
</evidence>
<dbReference type="VEuPathDB" id="VectorBase:ISCP_018415"/>
<dbReference type="VEuPathDB" id="VectorBase:ISCW007170"/>
<accession>B7PVQ3</accession>
<evidence type="ECO:0000313" key="3">
    <source>
        <dbReference type="Proteomes" id="UP000001555"/>
    </source>
</evidence>
<dbReference type="EMBL" id="ABJB010015785">
    <property type="status" value="NOT_ANNOTATED_CDS"/>
    <property type="molecule type" value="Genomic_DNA"/>
</dbReference>